<accession>A0A5J5GAT0</accession>
<dbReference type="PROSITE" id="PS50043">
    <property type="entry name" value="HTH_LUXR_2"/>
    <property type="match status" value="1"/>
</dbReference>
<keyword evidence="3" id="KW-0804">Transcription</keyword>
<keyword evidence="6" id="KW-1185">Reference proteome</keyword>
<dbReference type="InterPro" id="IPR000792">
    <property type="entry name" value="Tscrpt_reg_LuxR_C"/>
</dbReference>
<sequence>MADTLNLALDTLQRAGRLDDLQDIVERLRGIFGVDHCVYHWVSPDGEQYGCGTYSRAWCLRYLHKDYLRIDPVVLACYRRAHPLDWRELDWSPRPVRAFLDDARAHGVGTQGYSVPVRGPSGQFAVFTLSSTVDDTAWDRFTRERQRDLILFAHYFNSVALSLAESRQPEPARALSPREADALTYLAMGYGRGQVANLLSISEHTLRAYIEGARVKLGALNTMQAVSRAVAEGLIVVGGARRAASGQWPALDMIEVGPSGA</sequence>
<feature type="domain" description="HTH luxR-type" evidence="4">
    <location>
        <begin position="168"/>
        <end position="233"/>
    </location>
</feature>
<dbReference type="GO" id="GO:0003677">
    <property type="term" value="F:DNA binding"/>
    <property type="evidence" value="ECO:0007669"/>
    <property type="project" value="UniProtKB-KW"/>
</dbReference>
<gene>
    <name evidence="5" type="ORF">F3S47_18090</name>
</gene>
<dbReference type="SUPFAM" id="SSF46894">
    <property type="entry name" value="C-terminal effector domain of the bipartite response regulators"/>
    <property type="match status" value="1"/>
</dbReference>
<evidence type="ECO:0000256" key="1">
    <source>
        <dbReference type="ARBA" id="ARBA00023015"/>
    </source>
</evidence>
<dbReference type="InterPro" id="IPR036388">
    <property type="entry name" value="WH-like_DNA-bd_sf"/>
</dbReference>
<comment type="caution">
    <text evidence="5">The sequence shown here is derived from an EMBL/GenBank/DDBJ whole genome shotgun (WGS) entry which is preliminary data.</text>
</comment>
<name>A0A5J5GAT0_9RHOB</name>
<dbReference type="EMBL" id="VYQE01000007">
    <property type="protein sequence ID" value="KAA9005215.1"/>
    <property type="molecule type" value="Genomic_DNA"/>
</dbReference>
<dbReference type="SMART" id="SM00421">
    <property type="entry name" value="HTH_LUXR"/>
    <property type="match status" value="1"/>
</dbReference>
<dbReference type="PANTHER" id="PTHR44688">
    <property type="entry name" value="DNA-BINDING TRANSCRIPTIONAL ACTIVATOR DEVR_DOSR"/>
    <property type="match status" value="1"/>
</dbReference>
<dbReference type="Gene3D" id="1.10.10.10">
    <property type="entry name" value="Winged helix-like DNA-binding domain superfamily/Winged helix DNA-binding domain"/>
    <property type="match status" value="1"/>
</dbReference>
<organism evidence="5 6">
    <name type="scientific">Histidinibacterium aquaticum</name>
    <dbReference type="NCBI Taxonomy" id="2613962"/>
    <lineage>
        <taxon>Bacteria</taxon>
        <taxon>Pseudomonadati</taxon>
        <taxon>Pseudomonadota</taxon>
        <taxon>Alphaproteobacteria</taxon>
        <taxon>Rhodobacterales</taxon>
        <taxon>Paracoccaceae</taxon>
        <taxon>Histidinibacterium</taxon>
    </lineage>
</organism>
<keyword evidence="1" id="KW-0805">Transcription regulation</keyword>
<dbReference type="Pfam" id="PF00196">
    <property type="entry name" value="GerE"/>
    <property type="match status" value="1"/>
</dbReference>
<dbReference type="SUPFAM" id="SSF75516">
    <property type="entry name" value="Pheromone-binding domain of LuxR-like quorum-sensing transcription factors"/>
    <property type="match status" value="1"/>
</dbReference>
<evidence type="ECO:0000259" key="4">
    <source>
        <dbReference type="PROSITE" id="PS50043"/>
    </source>
</evidence>
<proteinExistence type="predicted"/>
<dbReference type="PRINTS" id="PR00038">
    <property type="entry name" value="HTHLUXR"/>
</dbReference>
<dbReference type="PANTHER" id="PTHR44688:SF16">
    <property type="entry name" value="DNA-BINDING TRANSCRIPTIONAL ACTIVATOR DEVR_DOSR"/>
    <property type="match status" value="1"/>
</dbReference>
<dbReference type="AlphaFoldDB" id="A0A5J5GAT0"/>
<dbReference type="Gene3D" id="3.30.450.80">
    <property type="entry name" value="Transcription factor LuxR-like, autoinducer-binding domain"/>
    <property type="match status" value="1"/>
</dbReference>
<dbReference type="Proteomes" id="UP000326554">
    <property type="component" value="Unassembled WGS sequence"/>
</dbReference>
<dbReference type="GO" id="GO:0006355">
    <property type="term" value="P:regulation of DNA-templated transcription"/>
    <property type="evidence" value="ECO:0007669"/>
    <property type="project" value="InterPro"/>
</dbReference>
<dbReference type="InterPro" id="IPR036693">
    <property type="entry name" value="TF_LuxR_autoind-bd_dom_sf"/>
</dbReference>
<keyword evidence="2" id="KW-0238">DNA-binding</keyword>
<evidence type="ECO:0000256" key="2">
    <source>
        <dbReference type="ARBA" id="ARBA00023125"/>
    </source>
</evidence>
<evidence type="ECO:0000313" key="6">
    <source>
        <dbReference type="Proteomes" id="UP000326554"/>
    </source>
</evidence>
<dbReference type="RefSeq" id="WP_150446721.1">
    <property type="nucleotide sequence ID" value="NZ_VYQE01000007.1"/>
</dbReference>
<evidence type="ECO:0000313" key="5">
    <source>
        <dbReference type="EMBL" id="KAA9005215.1"/>
    </source>
</evidence>
<dbReference type="InterPro" id="IPR005143">
    <property type="entry name" value="TF_LuxR_autoind-bd_dom"/>
</dbReference>
<reference evidence="5 6" key="1">
    <citation type="submission" date="2019-09" db="EMBL/GenBank/DDBJ databases">
        <authorList>
            <person name="Park J.-S."/>
            <person name="Choi H.-J."/>
        </authorList>
    </citation>
    <scope>NUCLEOTIDE SEQUENCE [LARGE SCALE GENOMIC DNA]</scope>
    <source>
        <strain evidence="5 6">176SS1-4</strain>
    </source>
</reference>
<dbReference type="InterPro" id="IPR016032">
    <property type="entry name" value="Sig_transdc_resp-reg_C-effctor"/>
</dbReference>
<protein>
    <submittedName>
        <fullName evidence="5">LuxR family transcriptional regulator</fullName>
    </submittedName>
</protein>
<dbReference type="Pfam" id="PF03472">
    <property type="entry name" value="Autoind_bind"/>
    <property type="match status" value="1"/>
</dbReference>
<evidence type="ECO:0000256" key="3">
    <source>
        <dbReference type="ARBA" id="ARBA00023163"/>
    </source>
</evidence>